<feature type="region of interest" description="Disordered" evidence="1">
    <location>
        <begin position="1"/>
        <end position="56"/>
    </location>
</feature>
<dbReference type="InterPro" id="IPR000718">
    <property type="entry name" value="Peptidase_M13"/>
</dbReference>
<dbReference type="PANTHER" id="PTHR11733">
    <property type="entry name" value="ZINC METALLOPROTEASE FAMILY M13 NEPRILYSIN-RELATED"/>
    <property type="match status" value="1"/>
</dbReference>
<feature type="region of interest" description="Disordered" evidence="1">
    <location>
        <begin position="718"/>
        <end position="753"/>
    </location>
</feature>
<dbReference type="InterPro" id="IPR042089">
    <property type="entry name" value="Peptidase_M13_dom_2"/>
</dbReference>
<feature type="compositionally biased region" description="Polar residues" evidence="1">
    <location>
        <begin position="666"/>
        <end position="683"/>
    </location>
</feature>
<feature type="region of interest" description="Disordered" evidence="1">
    <location>
        <begin position="156"/>
        <end position="197"/>
    </location>
</feature>
<feature type="compositionally biased region" description="Basic and acidic residues" evidence="1">
    <location>
        <begin position="9"/>
        <end position="18"/>
    </location>
</feature>
<evidence type="ECO:0000256" key="1">
    <source>
        <dbReference type="SAM" id="MobiDB-lite"/>
    </source>
</evidence>
<feature type="region of interest" description="Disordered" evidence="1">
    <location>
        <begin position="230"/>
        <end position="262"/>
    </location>
</feature>
<dbReference type="GO" id="GO:0004222">
    <property type="term" value="F:metalloendopeptidase activity"/>
    <property type="evidence" value="ECO:0007669"/>
    <property type="project" value="InterPro"/>
</dbReference>
<organism evidence="2 3">
    <name type="scientific">Haemaphysalis longicornis</name>
    <name type="common">Bush tick</name>
    <dbReference type="NCBI Taxonomy" id="44386"/>
    <lineage>
        <taxon>Eukaryota</taxon>
        <taxon>Metazoa</taxon>
        <taxon>Ecdysozoa</taxon>
        <taxon>Arthropoda</taxon>
        <taxon>Chelicerata</taxon>
        <taxon>Arachnida</taxon>
        <taxon>Acari</taxon>
        <taxon>Parasitiformes</taxon>
        <taxon>Ixodida</taxon>
        <taxon>Ixodoidea</taxon>
        <taxon>Ixodidae</taxon>
        <taxon>Haemaphysalinae</taxon>
        <taxon>Haemaphysalis</taxon>
    </lineage>
</organism>
<protein>
    <submittedName>
        <fullName evidence="2">Uncharacterized protein</fullName>
    </submittedName>
</protein>
<dbReference type="GO" id="GO:0005886">
    <property type="term" value="C:plasma membrane"/>
    <property type="evidence" value="ECO:0007669"/>
    <property type="project" value="TreeGrafter"/>
</dbReference>
<feature type="compositionally biased region" description="Basic and acidic residues" evidence="1">
    <location>
        <begin position="516"/>
        <end position="525"/>
    </location>
</feature>
<dbReference type="PROSITE" id="PS51885">
    <property type="entry name" value="NEPRILYSIN"/>
    <property type="match status" value="1"/>
</dbReference>
<comment type="caution">
    <text evidence="2">The sequence shown here is derived from an EMBL/GenBank/DDBJ whole genome shotgun (WGS) entry which is preliminary data.</text>
</comment>
<feature type="compositionally biased region" description="Polar residues" evidence="1">
    <location>
        <begin position="395"/>
        <end position="405"/>
    </location>
</feature>
<reference evidence="2 3" key="1">
    <citation type="journal article" date="2020" name="Cell">
        <title>Large-Scale Comparative Analyses of Tick Genomes Elucidate Their Genetic Diversity and Vector Capacities.</title>
        <authorList>
            <consortium name="Tick Genome and Microbiome Consortium (TIGMIC)"/>
            <person name="Jia N."/>
            <person name="Wang J."/>
            <person name="Shi W."/>
            <person name="Du L."/>
            <person name="Sun Y."/>
            <person name="Zhan W."/>
            <person name="Jiang J.F."/>
            <person name="Wang Q."/>
            <person name="Zhang B."/>
            <person name="Ji P."/>
            <person name="Bell-Sakyi L."/>
            <person name="Cui X.M."/>
            <person name="Yuan T.T."/>
            <person name="Jiang B.G."/>
            <person name="Yang W.F."/>
            <person name="Lam T.T."/>
            <person name="Chang Q.C."/>
            <person name="Ding S.J."/>
            <person name="Wang X.J."/>
            <person name="Zhu J.G."/>
            <person name="Ruan X.D."/>
            <person name="Zhao L."/>
            <person name="Wei J.T."/>
            <person name="Ye R.Z."/>
            <person name="Que T.C."/>
            <person name="Du C.H."/>
            <person name="Zhou Y.H."/>
            <person name="Cheng J.X."/>
            <person name="Dai P.F."/>
            <person name="Guo W.B."/>
            <person name="Han X.H."/>
            <person name="Huang E.J."/>
            <person name="Li L.F."/>
            <person name="Wei W."/>
            <person name="Gao Y.C."/>
            <person name="Liu J.Z."/>
            <person name="Shao H.Z."/>
            <person name="Wang X."/>
            <person name="Wang C.C."/>
            <person name="Yang T.C."/>
            <person name="Huo Q.B."/>
            <person name="Li W."/>
            <person name="Chen H.Y."/>
            <person name="Chen S.E."/>
            <person name="Zhou L.G."/>
            <person name="Ni X.B."/>
            <person name="Tian J.H."/>
            <person name="Sheng Y."/>
            <person name="Liu T."/>
            <person name="Pan Y.S."/>
            <person name="Xia L.Y."/>
            <person name="Li J."/>
            <person name="Zhao F."/>
            <person name="Cao W.C."/>
        </authorList>
    </citation>
    <scope>NUCLEOTIDE SEQUENCE [LARGE SCALE GENOMIC DNA]</scope>
    <source>
        <strain evidence="2">HaeL-2018</strain>
    </source>
</reference>
<feature type="region of interest" description="Disordered" evidence="1">
    <location>
        <begin position="575"/>
        <end position="683"/>
    </location>
</feature>
<feature type="compositionally biased region" description="Basic and acidic residues" evidence="1">
    <location>
        <begin position="613"/>
        <end position="626"/>
    </location>
</feature>
<feature type="region of interest" description="Disordered" evidence="1">
    <location>
        <begin position="835"/>
        <end position="856"/>
    </location>
</feature>
<dbReference type="VEuPathDB" id="VectorBase:HLOH_045519"/>
<feature type="compositionally biased region" description="Basic residues" evidence="1">
    <location>
        <begin position="448"/>
        <end position="457"/>
    </location>
</feature>
<feature type="region of interest" description="Disordered" evidence="1">
    <location>
        <begin position="287"/>
        <end position="324"/>
    </location>
</feature>
<dbReference type="OMA" id="VECHELH"/>
<dbReference type="SUPFAM" id="SSF55486">
    <property type="entry name" value="Metalloproteases ('zincins'), catalytic domain"/>
    <property type="match status" value="1"/>
</dbReference>
<evidence type="ECO:0000313" key="3">
    <source>
        <dbReference type="Proteomes" id="UP000821853"/>
    </source>
</evidence>
<keyword evidence="3" id="KW-1185">Reference proteome</keyword>
<feature type="compositionally biased region" description="Basic residues" evidence="1">
    <location>
        <begin position="406"/>
        <end position="423"/>
    </location>
</feature>
<feature type="compositionally biased region" description="Acidic residues" evidence="1">
    <location>
        <begin position="532"/>
        <end position="542"/>
    </location>
</feature>
<dbReference type="InterPro" id="IPR024079">
    <property type="entry name" value="MetalloPept_cat_dom_sf"/>
</dbReference>
<proteinExistence type="predicted"/>
<accession>A0A9J6GM49</accession>
<feature type="compositionally biased region" description="Acidic residues" evidence="1">
    <location>
        <begin position="232"/>
        <end position="241"/>
    </location>
</feature>
<dbReference type="GO" id="GO:0016485">
    <property type="term" value="P:protein processing"/>
    <property type="evidence" value="ECO:0007669"/>
    <property type="project" value="TreeGrafter"/>
</dbReference>
<feature type="compositionally biased region" description="Basic and acidic residues" evidence="1">
    <location>
        <begin position="438"/>
        <end position="447"/>
    </location>
</feature>
<feature type="compositionally biased region" description="Basic and acidic residues" evidence="1">
    <location>
        <begin position="458"/>
        <end position="472"/>
    </location>
</feature>
<feature type="compositionally biased region" description="Basic residues" evidence="1">
    <location>
        <begin position="506"/>
        <end position="515"/>
    </location>
</feature>
<dbReference type="Proteomes" id="UP000821853">
    <property type="component" value="Chromosome 5"/>
</dbReference>
<name>A0A9J6GM49_HAELO</name>
<gene>
    <name evidence="2" type="ORF">HPB48_018173</name>
</gene>
<feature type="compositionally biased region" description="Polar residues" evidence="1">
    <location>
        <begin position="631"/>
        <end position="659"/>
    </location>
</feature>
<dbReference type="PANTHER" id="PTHR11733:SF241">
    <property type="entry name" value="GH26575P-RELATED"/>
    <property type="match status" value="1"/>
</dbReference>
<feature type="region of interest" description="Disordered" evidence="1">
    <location>
        <begin position="393"/>
        <end position="480"/>
    </location>
</feature>
<dbReference type="Gene3D" id="1.10.1380.10">
    <property type="entry name" value="Neutral endopeptidase , domain2"/>
    <property type="match status" value="1"/>
</dbReference>
<feature type="region of interest" description="Disordered" evidence="1">
    <location>
        <begin position="497"/>
        <end position="550"/>
    </location>
</feature>
<dbReference type="Gene3D" id="3.40.390.10">
    <property type="entry name" value="Collagenase (Catalytic Domain)"/>
    <property type="match status" value="1"/>
</dbReference>
<dbReference type="EMBL" id="JABSTR010000007">
    <property type="protein sequence ID" value="KAH9376041.1"/>
    <property type="molecule type" value="Genomic_DNA"/>
</dbReference>
<evidence type="ECO:0000313" key="2">
    <source>
        <dbReference type="EMBL" id="KAH9376041.1"/>
    </source>
</evidence>
<feature type="compositionally biased region" description="Polar residues" evidence="1">
    <location>
        <begin position="162"/>
        <end position="175"/>
    </location>
</feature>
<sequence length="1600" mass="176282">MADEASSDEPEHRAHVSDAAEGAITAETPIRPAPHLDASADVPGRAPSSSPDQGACLVHSTSKASVHRVSDCAPFRAAADFCSFPSNGRKSSTSPQQGNPELSLSLPGLGACIKSDISESCVLDQATPGSRGVCLDSDSLKAETPLSLVPVHSDLRTGAPIQGTTNMNEGTQPPTNCDEANKPVKTGGKAGILSEKTNTSFGGRGEMVGLDVFTVFRKSEVVLRRSLKLPEDDGTVSEDSDERGCRSKNRSPESGTRKMPDMPLIHNVVDDLIEEFGSQSHFTCSSVSLPLRHTPPITPRLKRGETPKRTRSSPLDTGEKRDRLFRPHTERKTIAARKWASITCRRSSSEVEAGGQESSSGVTIEKEAEMERVLTACSVLKSVIAYVSNEARQHLPSQSNITSKCNRGKQKTEKRRCISRQKSKGSDDAKVAKRRRKFLDVSIEKPRSPSKKMRGGNKSRDKLRRDEADRNVSTKSSSRNSKLVDLTFDIEVSLPDEMDESEPKQKTKKRFKRNRTRIEKREGRRILGGSSESEESFVEQDEDGKTVPFIKEPSRNYENELEDYTEIQAAILPQRQKRRLSKPGKIARNDEPLSVAGGSRRHASHWEVVVGGNRERHTPRSEKSRYYNDVSVENSETQGVTESESCVDNQPHSPKNITVASKVPPRSNTRGTTPYPRNSSGSFSMDLEWRQSESSDPDPGPVDVAFENRCVTRFGYPAVQRRSNKHGSSRRELQRPVRTRHTTTPLPRAGTQPAPLKYKQRFETQVYASLSRPPHPVQSPSPPYPIGRPVFEATALFNEPALAHCNSWRPSGPHGALSELFQDDLSASKPKDVIAAEPDFPQPVPPQPEQKHTNEQSMLPRSFQAAFDAAEPQRCLPSVGVNLPEAAVDTPSALQAVPGASAYSEEVEGTDGVPRSTTRLVLPGAEHFQSTLPHQNDFCEGCSSNLSAGTQQPCIQNEDEMEKHATDAGSTEFIIMSNENRLHRAGLKTIFGGRVSITLVILVAGLSAVIAAGFALNARRLEPLDITDNGEDSAEHPWVFSPLSHTDSETTASRHFCKTELCRELAGKLFRAVDADVRLCRNFYRHVCALAALNDTEDEQLVQTTTPLVLSFLKASNNDASEELPVVLAARRLWHDCVHMATLIQKDKAPLLALLNLTGLGAWPYDDNVSHPEVWKVAGDLQRLMALAPLVELKGLSGGKARLAPGNLGGPDDAADVLDAMLALHPNGSRLLELAEDVAGLTSRLKKLRHRNQTLKSVERSDIEILPRSYLEAMLTSLDFDVGAVDFQLEPLVLPLVETVQHSRPQTVLNLLGYRLVRHVDVFTPAAAITDLESGDVLSRESRCTRAILDDALSNEQAEYVRYAAVRDHLNFSAVRSVVADVRGALDAKLAEQPWLDLRTRKSLQRNLSEVKVHFFFDNYASSSEIKPVSPTLAQPSEALATYQRFRESLFRTRLLQDTAYDDEGDPYCTYNQHKKVVFLRLSAVELRDSQSPLWPALQAAWLGPRLSRCMLRVLLPSTTDRNSRAAVHWSLAARTRLDDLRACMRAQHGRRSKAAKSDWGPAQEATAVVENAALGPARDVFHAYVEHLVRQELLGPVGN</sequence>